<organism evidence="2 3">
    <name type="scientific">Peronospora destructor</name>
    <dbReference type="NCBI Taxonomy" id="86335"/>
    <lineage>
        <taxon>Eukaryota</taxon>
        <taxon>Sar</taxon>
        <taxon>Stramenopiles</taxon>
        <taxon>Oomycota</taxon>
        <taxon>Peronosporomycetes</taxon>
        <taxon>Peronosporales</taxon>
        <taxon>Peronosporaceae</taxon>
        <taxon>Peronospora</taxon>
    </lineage>
</organism>
<feature type="signal peptide" evidence="1">
    <location>
        <begin position="1"/>
        <end position="27"/>
    </location>
</feature>
<sequence>MVHLTLPTFAVASAFCSLALLFSSAEAHTALRIPEICYNQPLLKKMRKRTMDPIQFLEKVKNFTVEKSFPPWLEKEGFTSLRAFLDDETRYQVLPGVDFKNGWTIDCPSPQPIPKDGIVHTSGYLHKGMCELYIDNKLVSSAKDCHETFPEATQCVDFSSCNGTCVLSWYWLAERVLKRKPSWQVYKARVFLTTGGKPVDKPTCTPIGASPQ</sequence>
<name>A0AAV0V2I3_9STRA</name>
<gene>
    <name evidence="2" type="ORF">PDE001_LOCUS8465</name>
</gene>
<dbReference type="Proteomes" id="UP001162029">
    <property type="component" value="Unassembled WGS sequence"/>
</dbReference>
<dbReference type="AlphaFoldDB" id="A0AAV0V2I3"/>
<evidence type="ECO:0000256" key="1">
    <source>
        <dbReference type="SAM" id="SignalP"/>
    </source>
</evidence>
<keyword evidence="1" id="KW-0732">Signal</keyword>
<reference evidence="2" key="1">
    <citation type="submission" date="2022-12" db="EMBL/GenBank/DDBJ databases">
        <authorList>
            <person name="Webb A."/>
        </authorList>
    </citation>
    <scope>NUCLEOTIDE SEQUENCE</scope>
    <source>
        <strain evidence="2">Pd1</strain>
    </source>
</reference>
<keyword evidence="3" id="KW-1185">Reference proteome</keyword>
<evidence type="ECO:0000313" key="3">
    <source>
        <dbReference type="Proteomes" id="UP001162029"/>
    </source>
</evidence>
<evidence type="ECO:0000313" key="2">
    <source>
        <dbReference type="EMBL" id="CAI5742902.1"/>
    </source>
</evidence>
<feature type="chain" id="PRO_5043449128" evidence="1">
    <location>
        <begin position="28"/>
        <end position="212"/>
    </location>
</feature>
<proteinExistence type="predicted"/>
<accession>A0AAV0V2I3</accession>
<comment type="caution">
    <text evidence="2">The sequence shown here is derived from an EMBL/GenBank/DDBJ whole genome shotgun (WGS) entry which is preliminary data.</text>
</comment>
<dbReference type="EMBL" id="CANTFM010001794">
    <property type="protein sequence ID" value="CAI5742902.1"/>
    <property type="molecule type" value="Genomic_DNA"/>
</dbReference>
<protein>
    <submittedName>
        <fullName evidence="2">Uncharacterized protein</fullName>
    </submittedName>
</protein>